<reference evidence="4" key="2">
    <citation type="submission" date="2024-05" db="EMBL/GenBank/DDBJ databases">
        <title>Rhodohalobacter halophilus gen. nov., sp. nov., a moderately halophilic member of the family Balneolaceae.</title>
        <authorList>
            <person name="Xia J."/>
        </authorList>
    </citation>
    <scope>NUCLEOTIDE SEQUENCE</scope>
    <source>
        <strain evidence="4">WB101</strain>
    </source>
</reference>
<keyword evidence="2 3" id="KW-0802">TPR repeat</keyword>
<accession>A0ABS9KCA6</accession>
<organism evidence="4 5">
    <name type="scientific">Rhodohalobacter sulfatireducens</name>
    <dbReference type="NCBI Taxonomy" id="2911366"/>
    <lineage>
        <taxon>Bacteria</taxon>
        <taxon>Pseudomonadati</taxon>
        <taxon>Balneolota</taxon>
        <taxon>Balneolia</taxon>
        <taxon>Balneolales</taxon>
        <taxon>Balneolaceae</taxon>
        <taxon>Rhodohalobacter</taxon>
    </lineage>
</organism>
<dbReference type="PANTHER" id="PTHR44858:SF1">
    <property type="entry name" value="UDP-N-ACETYLGLUCOSAMINE--PEPTIDE N-ACETYLGLUCOSAMINYLTRANSFERASE SPINDLY-RELATED"/>
    <property type="match status" value="1"/>
</dbReference>
<dbReference type="InterPro" id="IPR019734">
    <property type="entry name" value="TPR_rpt"/>
</dbReference>
<keyword evidence="5" id="KW-1185">Reference proteome</keyword>
<dbReference type="RefSeq" id="WP_237853321.1">
    <property type="nucleotide sequence ID" value="NZ_JAKLWS010000007.1"/>
</dbReference>
<gene>
    <name evidence="4" type="ORF">L6773_07885</name>
</gene>
<dbReference type="SMART" id="SM00028">
    <property type="entry name" value="TPR"/>
    <property type="match status" value="3"/>
</dbReference>
<protein>
    <submittedName>
        <fullName evidence="4">Tetratricopeptide repeat protein</fullName>
    </submittedName>
</protein>
<dbReference type="InterPro" id="IPR011990">
    <property type="entry name" value="TPR-like_helical_dom_sf"/>
</dbReference>
<dbReference type="InterPro" id="IPR013105">
    <property type="entry name" value="TPR_2"/>
</dbReference>
<keyword evidence="1" id="KW-0677">Repeat</keyword>
<evidence type="ECO:0000256" key="1">
    <source>
        <dbReference type="ARBA" id="ARBA00022737"/>
    </source>
</evidence>
<dbReference type="Gene3D" id="1.25.40.10">
    <property type="entry name" value="Tetratricopeptide repeat domain"/>
    <property type="match status" value="2"/>
</dbReference>
<feature type="repeat" description="TPR" evidence="3">
    <location>
        <begin position="71"/>
        <end position="104"/>
    </location>
</feature>
<dbReference type="Pfam" id="PF07719">
    <property type="entry name" value="TPR_2"/>
    <property type="match status" value="1"/>
</dbReference>
<dbReference type="PANTHER" id="PTHR44858">
    <property type="entry name" value="TETRATRICOPEPTIDE REPEAT PROTEIN 6"/>
    <property type="match status" value="1"/>
</dbReference>
<dbReference type="InterPro" id="IPR050498">
    <property type="entry name" value="Ycf3"/>
</dbReference>
<evidence type="ECO:0000256" key="2">
    <source>
        <dbReference type="ARBA" id="ARBA00022803"/>
    </source>
</evidence>
<dbReference type="EMBL" id="JAKLWS010000007">
    <property type="protein sequence ID" value="MCG2588479.1"/>
    <property type="molecule type" value="Genomic_DNA"/>
</dbReference>
<name>A0ABS9KCA6_9BACT</name>
<evidence type="ECO:0000256" key="3">
    <source>
        <dbReference type="PROSITE-ProRule" id="PRU00339"/>
    </source>
</evidence>
<sequence length="181" mass="21001">MSFEEKHKEGYELLHEKDLDKSLDIARRLQKMRPEAPEGFTLEGEVMQKLNQWEQSIKSLNEAIELETDSGRLYNLRGYAFLNTDELEKAKEDFDQAISLDNLPSAHRNLVLYKLMSGNGQEAITYLLDRIRSEPQDVENWILMGDLMKKGGHDQKAQTYYEQALKMDPDNAYVKGLLEED</sequence>
<evidence type="ECO:0000313" key="4">
    <source>
        <dbReference type="EMBL" id="MCG2588479.1"/>
    </source>
</evidence>
<dbReference type="Proteomes" id="UP001165366">
    <property type="component" value="Unassembled WGS sequence"/>
</dbReference>
<dbReference type="Pfam" id="PF13181">
    <property type="entry name" value="TPR_8"/>
    <property type="match status" value="1"/>
</dbReference>
<feature type="repeat" description="TPR" evidence="3">
    <location>
        <begin position="138"/>
        <end position="171"/>
    </location>
</feature>
<dbReference type="SUPFAM" id="SSF48452">
    <property type="entry name" value="TPR-like"/>
    <property type="match status" value="1"/>
</dbReference>
<evidence type="ECO:0000313" key="5">
    <source>
        <dbReference type="Proteomes" id="UP001165366"/>
    </source>
</evidence>
<comment type="caution">
    <text evidence="4">The sequence shown here is derived from an EMBL/GenBank/DDBJ whole genome shotgun (WGS) entry which is preliminary data.</text>
</comment>
<reference evidence="4" key="1">
    <citation type="submission" date="2022-01" db="EMBL/GenBank/DDBJ databases">
        <authorList>
            <person name="Wang Y."/>
        </authorList>
    </citation>
    <scope>NUCLEOTIDE SEQUENCE</scope>
    <source>
        <strain evidence="4">WB101</strain>
    </source>
</reference>
<feature type="repeat" description="TPR" evidence="3">
    <location>
        <begin position="37"/>
        <end position="70"/>
    </location>
</feature>
<dbReference type="PROSITE" id="PS50005">
    <property type="entry name" value="TPR"/>
    <property type="match status" value="3"/>
</dbReference>
<proteinExistence type="predicted"/>